<accession>R8YY42</accession>
<dbReference type="RefSeq" id="WP_016144757.1">
    <property type="nucleotide sequence ID" value="NZ_KB976991.1"/>
</dbReference>
<organism evidence="1 2">
    <name type="scientific">Acinetobacter lactucae</name>
    <dbReference type="NCBI Taxonomy" id="1785128"/>
    <lineage>
        <taxon>Bacteria</taxon>
        <taxon>Pseudomonadati</taxon>
        <taxon>Pseudomonadota</taxon>
        <taxon>Gammaproteobacteria</taxon>
        <taxon>Moraxellales</taxon>
        <taxon>Moraxellaceae</taxon>
        <taxon>Acinetobacter</taxon>
        <taxon>Acinetobacter calcoaceticus/baumannii complex</taxon>
    </lineage>
</organism>
<dbReference type="PATRIC" id="fig|1217689.3.peg.1974"/>
<protein>
    <submittedName>
        <fullName evidence="1">Uncharacterized protein</fullName>
    </submittedName>
</protein>
<dbReference type="HOGENOM" id="CLU_1893982_0_0_6"/>
<sequence length="127" mass="14833">MSCNLTPYEISLEVKNYLDREKISLRDVCNKFNLLKKDEINLGLVKPLNKDFLLRIKNSDFKVVNRRVLDLCEFLKIGVNQKILSRTSMTAEFQNLERIALEHPSLEQKLKSLLAEVNDLLTTNIRR</sequence>
<proteinExistence type="predicted"/>
<gene>
    <name evidence="1" type="ORF">F929_02013</name>
</gene>
<name>R8YY42_9GAMM</name>
<dbReference type="Proteomes" id="UP000013986">
    <property type="component" value="Unassembled WGS sequence"/>
</dbReference>
<dbReference type="OrthoDB" id="9256214at2"/>
<comment type="caution">
    <text evidence="1">The sequence shown here is derived from an EMBL/GenBank/DDBJ whole genome shotgun (WGS) entry which is preliminary data.</text>
</comment>
<dbReference type="EMBL" id="APQO01000005">
    <property type="protein sequence ID" value="EOQ73996.1"/>
    <property type="molecule type" value="Genomic_DNA"/>
</dbReference>
<evidence type="ECO:0000313" key="1">
    <source>
        <dbReference type="EMBL" id="EOQ73996.1"/>
    </source>
</evidence>
<dbReference type="AlphaFoldDB" id="R8YY42"/>
<evidence type="ECO:0000313" key="2">
    <source>
        <dbReference type="Proteomes" id="UP000013986"/>
    </source>
</evidence>
<reference evidence="1 2" key="1">
    <citation type="submission" date="2013-02" db="EMBL/GenBank/DDBJ databases">
        <title>The Genome Sequence of Acinetobacter pittii ANC 4052.</title>
        <authorList>
            <consortium name="The Broad Institute Genome Sequencing Platform"/>
            <consortium name="The Broad Institute Genome Sequencing Center for Infectious Disease"/>
            <person name="Cerqueira G."/>
            <person name="Feldgarden M."/>
            <person name="Courvalin P."/>
            <person name="Perichon B."/>
            <person name="Grillot-Courvalin C."/>
            <person name="Clermont D."/>
            <person name="Rocha E."/>
            <person name="Yoon E.-J."/>
            <person name="Nemec A."/>
            <person name="Walker B."/>
            <person name="Young S.K."/>
            <person name="Zeng Q."/>
            <person name="Gargeya S."/>
            <person name="Fitzgerald M."/>
            <person name="Haas B."/>
            <person name="Abouelleil A."/>
            <person name="Alvarado L."/>
            <person name="Arachchi H.M."/>
            <person name="Berlin A.M."/>
            <person name="Chapman S.B."/>
            <person name="Dewar J."/>
            <person name="Goldberg J."/>
            <person name="Griggs A."/>
            <person name="Gujja S."/>
            <person name="Hansen M."/>
            <person name="Howarth C."/>
            <person name="Imamovic A."/>
            <person name="Larimer J."/>
            <person name="McCowan C."/>
            <person name="Murphy C."/>
            <person name="Neiman D."/>
            <person name="Pearson M."/>
            <person name="Priest M."/>
            <person name="Roberts A."/>
            <person name="Saif S."/>
            <person name="Shea T."/>
            <person name="Sisk P."/>
            <person name="Sykes S."/>
            <person name="Wortman J."/>
            <person name="Nusbaum C."/>
            <person name="Birren B."/>
        </authorList>
    </citation>
    <scope>NUCLEOTIDE SEQUENCE [LARGE SCALE GENOMIC DNA]</scope>
    <source>
        <strain evidence="1 2">ANC 4052</strain>
    </source>
</reference>